<dbReference type="SUPFAM" id="SSF57362">
    <property type="entry name" value="BPTI-like"/>
    <property type="match status" value="1"/>
</dbReference>
<keyword evidence="2" id="KW-0722">Serine protease inhibitor</keyword>
<name>A0A9J6BHX9_POLVA</name>
<dbReference type="CDD" id="cd00109">
    <property type="entry name" value="Kunitz-type"/>
    <property type="match status" value="1"/>
</dbReference>
<keyword evidence="8" id="KW-1185">Reference proteome</keyword>
<dbReference type="Pfam" id="PF00014">
    <property type="entry name" value="Kunitz_BPTI"/>
    <property type="match status" value="1"/>
</dbReference>
<reference evidence="7" key="1">
    <citation type="submission" date="2021-03" db="EMBL/GenBank/DDBJ databases">
        <title>Chromosome level genome of the anhydrobiotic midge Polypedilum vanderplanki.</title>
        <authorList>
            <person name="Yoshida Y."/>
            <person name="Kikawada T."/>
            <person name="Gusev O."/>
        </authorList>
    </citation>
    <scope>NUCLEOTIDE SEQUENCE</scope>
    <source>
        <strain evidence="7">NIAS01</strain>
        <tissue evidence="7">Whole body or cell culture</tissue>
    </source>
</reference>
<keyword evidence="5" id="KW-0732">Signal</keyword>
<evidence type="ECO:0000256" key="5">
    <source>
        <dbReference type="SAM" id="SignalP"/>
    </source>
</evidence>
<dbReference type="EMBL" id="JADBJN010000004">
    <property type="protein sequence ID" value="KAG5669429.1"/>
    <property type="molecule type" value="Genomic_DNA"/>
</dbReference>
<dbReference type="PRINTS" id="PR00759">
    <property type="entry name" value="BASICPTASE"/>
</dbReference>
<dbReference type="PROSITE" id="PS00280">
    <property type="entry name" value="BPTI_KUNITZ_1"/>
    <property type="match status" value="1"/>
</dbReference>
<comment type="caution">
    <text evidence="7">The sequence shown here is derived from an EMBL/GenBank/DDBJ whole genome shotgun (WGS) entry which is preliminary data.</text>
</comment>
<proteinExistence type="predicted"/>
<dbReference type="InterPro" id="IPR036880">
    <property type="entry name" value="Kunitz_BPTI_sf"/>
</dbReference>
<sequence length="93" mass="10664">MKVFPLSLIVAAFFVIFVSAEDRCLLEKQHGHCRAHMKKFYFNKDIKFCQEFLYGGCDGNENNFDSMEACLAACAHHINFLNIFKNMPILIPG</sequence>
<evidence type="ECO:0000256" key="1">
    <source>
        <dbReference type="ARBA" id="ARBA00022690"/>
    </source>
</evidence>
<evidence type="ECO:0000256" key="4">
    <source>
        <dbReference type="ARBA" id="ARBA00076242"/>
    </source>
</evidence>
<organism evidence="7 8">
    <name type="scientific">Polypedilum vanderplanki</name>
    <name type="common">Sleeping chironomid midge</name>
    <dbReference type="NCBI Taxonomy" id="319348"/>
    <lineage>
        <taxon>Eukaryota</taxon>
        <taxon>Metazoa</taxon>
        <taxon>Ecdysozoa</taxon>
        <taxon>Arthropoda</taxon>
        <taxon>Hexapoda</taxon>
        <taxon>Insecta</taxon>
        <taxon>Pterygota</taxon>
        <taxon>Neoptera</taxon>
        <taxon>Endopterygota</taxon>
        <taxon>Diptera</taxon>
        <taxon>Nematocera</taxon>
        <taxon>Chironomoidea</taxon>
        <taxon>Chironomidae</taxon>
        <taxon>Chironominae</taxon>
        <taxon>Polypedilum</taxon>
        <taxon>Polypedilum</taxon>
    </lineage>
</organism>
<dbReference type="GO" id="GO:0005615">
    <property type="term" value="C:extracellular space"/>
    <property type="evidence" value="ECO:0007669"/>
    <property type="project" value="TreeGrafter"/>
</dbReference>
<feature type="domain" description="BPTI/Kunitz inhibitor" evidence="6">
    <location>
        <begin position="24"/>
        <end position="74"/>
    </location>
</feature>
<evidence type="ECO:0000313" key="7">
    <source>
        <dbReference type="EMBL" id="KAG5669429.1"/>
    </source>
</evidence>
<evidence type="ECO:0000259" key="6">
    <source>
        <dbReference type="PROSITE" id="PS50279"/>
    </source>
</evidence>
<evidence type="ECO:0000313" key="8">
    <source>
        <dbReference type="Proteomes" id="UP001107558"/>
    </source>
</evidence>
<dbReference type="GO" id="GO:0004867">
    <property type="term" value="F:serine-type endopeptidase inhibitor activity"/>
    <property type="evidence" value="ECO:0007669"/>
    <property type="project" value="UniProtKB-KW"/>
</dbReference>
<dbReference type="PANTHER" id="PTHR10083">
    <property type="entry name" value="KUNITZ-TYPE PROTEASE INHIBITOR-RELATED"/>
    <property type="match status" value="1"/>
</dbReference>
<protein>
    <recommendedName>
        <fullName evidence="4">Single Kunitz protease inhibitor</fullName>
    </recommendedName>
</protein>
<accession>A0A9J6BHX9</accession>
<gene>
    <name evidence="7" type="ORF">PVAND_017316</name>
</gene>
<dbReference type="InterPro" id="IPR020901">
    <property type="entry name" value="Prtase_inh_Kunz-CS"/>
</dbReference>
<dbReference type="Proteomes" id="UP001107558">
    <property type="component" value="Chromosome 4"/>
</dbReference>
<dbReference type="OrthoDB" id="4473401at2759"/>
<dbReference type="SMART" id="SM00131">
    <property type="entry name" value="KU"/>
    <property type="match status" value="1"/>
</dbReference>
<keyword evidence="1" id="KW-0646">Protease inhibitor</keyword>
<dbReference type="AlphaFoldDB" id="A0A9J6BHX9"/>
<dbReference type="InterPro" id="IPR050098">
    <property type="entry name" value="TFPI/VKTCI-like"/>
</dbReference>
<dbReference type="FunFam" id="4.10.410.10:FF:000004">
    <property type="entry name" value="Tissue factor pathway inhibitor"/>
    <property type="match status" value="1"/>
</dbReference>
<dbReference type="InterPro" id="IPR002223">
    <property type="entry name" value="Kunitz_BPTI"/>
</dbReference>
<feature type="chain" id="PRO_5039887364" description="Single Kunitz protease inhibitor" evidence="5">
    <location>
        <begin position="21"/>
        <end position="93"/>
    </location>
</feature>
<dbReference type="Gene3D" id="4.10.410.10">
    <property type="entry name" value="Pancreatic trypsin inhibitor Kunitz domain"/>
    <property type="match status" value="1"/>
</dbReference>
<keyword evidence="3" id="KW-1015">Disulfide bond</keyword>
<evidence type="ECO:0000256" key="3">
    <source>
        <dbReference type="ARBA" id="ARBA00023157"/>
    </source>
</evidence>
<evidence type="ECO:0000256" key="2">
    <source>
        <dbReference type="ARBA" id="ARBA00022900"/>
    </source>
</evidence>
<dbReference type="PROSITE" id="PS50279">
    <property type="entry name" value="BPTI_KUNITZ_2"/>
    <property type="match status" value="1"/>
</dbReference>
<dbReference type="PANTHER" id="PTHR10083:SF328">
    <property type="entry name" value="TISSUE FACTOR PATHWAY INHIBITOR"/>
    <property type="match status" value="1"/>
</dbReference>
<feature type="signal peptide" evidence="5">
    <location>
        <begin position="1"/>
        <end position="20"/>
    </location>
</feature>